<comment type="caution">
    <text evidence="1">The sequence shown here is derived from an EMBL/GenBank/DDBJ whole genome shotgun (WGS) entry which is preliminary data.</text>
</comment>
<reference evidence="1 2" key="1">
    <citation type="submission" date="2019-08" db="EMBL/GenBank/DDBJ databases">
        <title>Whole genome of Aphis craccivora.</title>
        <authorList>
            <person name="Voronova N.V."/>
            <person name="Shulinski R.S."/>
            <person name="Bandarenka Y.V."/>
            <person name="Zhorov D.G."/>
            <person name="Warner D."/>
        </authorList>
    </citation>
    <scope>NUCLEOTIDE SEQUENCE [LARGE SCALE GENOMIC DNA]</scope>
    <source>
        <strain evidence="1">180601</strain>
        <tissue evidence="1">Whole Body</tissue>
    </source>
</reference>
<dbReference type="AlphaFoldDB" id="A0A6G0Y6Q1"/>
<organism evidence="1 2">
    <name type="scientific">Aphis craccivora</name>
    <name type="common">Cowpea aphid</name>
    <dbReference type="NCBI Taxonomy" id="307492"/>
    <lineage>
        <taxon>Eukaryota</taxon>
        <taxon>Metazoa</taxon>
        <taxon>Ecdysozoa</taxon>
        <taxon>Arthropoda</taxon>
        <taxon>Hexapoda</taxon>
        <taxon>Insecta</taxon>
        <taxon>Pterygota</taxon>
        <taxon>Neoptera</taxon>
        <taxon>Paraneoptera</taxon>
        <taxon>Hemiptera</taxon>
        <taxon>Sternorrhyncha</taxon>
        <taxon>Aphidomorpha</taxon>
        <taxon>Aphidoidea</taxon>
        <taxon>Aphididae</taxon>
        <taxon>Aphidini</taxon>
        <taxon>Aphis</taxon>
        <taxon>Aphis</taxon>
    </lineage>
</organism>
<sequence length="86" mass="10276">MDKRTIKPTCNFPYCKKSKLRYYNILNESERLSCISEHFWKATETLRNFSFIYNLKSNFDSYVVCKTMFLNTLGINELMLEVKVIT</sequence>
<dbReference type="OrthoDB" id="7367179at2759"/>
<proteinExistence type="predicted"/>
<evidence type="ECO:0000313" key="1">
    <source>
        <dbReference type="EMBL" id="KAF0750015.1"/>
    </source>
</evidence>
<dbReference type="Proteomes" id="UP000478052">
    <property type="component" value="Unassembled WGS sequence"/>
</dbReference>
<keyword evidence="2" id="KW-1185">Reference proteome</keyword>
<name>A0A6G0Y6Q1_APHCR</name>
<evidence type="ECO:0000313" key="2">
    <source>
        <dbReference type="Proteomes" id="UP000478052"/>
    </source>
</evidence>
<gene>
    <name evidence="1" type="ORF">FWK35_00023519</name>
</gene>
<accession>A0A6G0Y6Q1</accession>
<protein>
    <submittedName>
        <fullName evidence="1">Uncharacterized protein</fullName>
    </submittedName>
</protein>
<dbReference type="EMBL" id="VUJU01005881">
    <property type="protein sequence ID" value="KAF0750015.1"/>
    <property type="molecule type" value="Genomic_DNA"/>
</dbReference>